<dbReference type="PROSITE" id="PS50005">
    <property type="entry name" value="TPR"/>
    <property type="match status" value="1"/>
</dbReference>
<dbReference type="OrthoDB" id="626812at2"/>
<dbReference type="Pfam" id="PF14559">
    <property type="entry name" value="TPR_19"/>
    <property type="match status" value="1"/>
</dbReference>
<dbReference type="EMBL" id="ABIB01000009">
    <property type="protein sequence ID" value="EDP95326.1"/>
    <property type="molecule type" value="Genomic_DNA"/>
</dbReference>
<dbReference type="Gene3D" id="1.25.40.10">
    <property type="entry name" value="Tetratricopeptide repeat domain"/>
    <property type="match status" value="1"/>
</dbReference>
<dbReference type="RefSeq" id="WP_007094489.1">
    <property type="nucleotide sequence ID" value="NZ_CP142125.1"/>
</dbReference>
<comment type="caution">
    <text evidence="2">The sequence shown here is derived from an EMBL/GenBank/DDBJ whole genome shotgun (WGS) entry which is preliminary data.</text>
</comment>
<evidence type="ECO:0000313" key="3">
    <source>
        <dbReference type="Proteomes" id="UP000002945"/>
    </source>
</evidence>
<organism evidence="2 3">
    <name type="scientific">Kordia algicida OT-1</name>
    <dbReference type="NCBI Taxonomy" id="391587"/>
    <lineage>
        <taxon>Bacteria</taxon>
        <taxon>Pseudomonadati</taxon>
        <taxon>Bacteroidota</taxon>
        <taxon>Flavobacteriia</taxon>
        <taxon>Flavobacteriales</taxon>
        <taxon>Flavobacteriaceae</taxon>
        <taxon>Kordia</taxon>
    </lineage>
</organism>
<feature type="repeat" description="TPR" evidence="1">
    <location>
        <begin position="126"/>
        <end position="159"/>
    </location>
</feature>
<evidence type="ECO:0000313" key="2">
    <source>
        <dbReference type="EMBL" id="EDP95326.1"/>
    </source>
</evidence>
<protein>
    <submittedName>
        <fullName evidence="2">Uncharacterized protein</fullName>
    </submittedName>
</protein>
<dbReference type="AlphaFoldDB" id="A9E468"/>
<gene>
    <name evidence="2" type="ORF">KAOT1_09646</name>
</gene>
<keyword evidence="3" id="KW-1185">Reference proteome</keyword>
<dbReference type="Proteomes" id="UP000002945">
    <property type="component" value="Unassembled WGS sequence"/>
</dbReference>
<accession>A9E468</accession>
<proteinExistence type="predicted"/>
<reference evidence="2 3" key="1">
    <citation type="journal article" date="2011" name="J. Bacteriol.">
        <title>Genome sequence of the algicidal bacterium Kordia algicida OT-1.</title>
        <authorList>
            <person name="Lee H.S."/>
            <person name="Kang S.G."/>
            <person name="Kwon K.K."/>
            <person name="Lee J.H."/>
            <person name="Kim S.J."/>
        </authorList>
    </citation>
    <scope>NUCLEOTIDE SEQUENCE [LARGE SCALE GENOMIC DNA]</scope>
    <source>
        <strain evidence="2 3">OT-1</strain>
    </source>
</reference>
<dbReference type="SUPFAM" id="SSF48452">
    <property type="entry name" value="TPR-like"/>
    <property type="match status" value="1"/>
</dbReference>
<name>A9E468_9FLAO</name>
<dbReference type="InterPro" id="IPR019734">
    <property type="entry name" value="TPR_rpt"/>
</dbReference>
<evidence type="ECO:0000256" key="1">
    <source>
        <dbReference type="PROSITE-ProRule" id="PRU00339"/>
    </source>
</evidence>
<dbReference type="HOGENOM" id="CLU_859690_0_0_10"/>
<dbReference type="InterPro" id="IPR011990">
    <property type="entry name" value="TPR-like_helical_dom_sf"/>
</dbReference>
<dbReference type="STRING" id="391587.KAOT1_09646"/>
<sequence length="322" mass="37926">MSFFKKLFGQKKKTYEEDKAFTIFFEDALSRYCYDPEKKISVKFSSPEDNTVKMPPSAVYIGAYEKWKTIQSVWDQRGALYESLDENHSNLLNKWQYMERLIIDRYPTRALQFVKEKASEEDFQDVEFVTSVARSFFFVSNYDEAYNYSLNALKIEPNHKRAKIVLADALHMLGDHEKAHEIYHDILEKTDLKAIEEDGEINLFDLVSFHGQILHSSIYAISLLSDERIGEAMWNAVAEEFYHCPQFRTQHAFWLFQNGENLKGVAKLISTTQEFPQHEEAVINAHSTILQFREQMKADHLWQDELETLTKIIQENEWEFAR</sequence>
<keyword evidence="1" id="KW-0802">TPR repeat</keyword>
<dbReference type="eggNOG" id="COG0457">
    <property type="taxonomic scope" value="Bacteria"/>
</dbReference>